<evidence type="ECO:0000256" key="3">
    <source>
        <dbReference type="ARBA" id="ARBA00023054"/>
    </source>
</evidence>
<feature type="domain" description="SOGA coiled-coil" evidence="7">
    <location>
        <begin position="537"/>
        <end position="629"/>
    </location>
</feature>
<dbReference type="Pfam" id="PF11365">
    <property type="entry name" value="SOGA"/>
    <property type="match status" value="2"/>
</dbReference>
<evidence type="ECO:0000256" key="5">
    <source>
        <dbReference type="SAM" id="Coils"/>
    </source>
</evidence>
<accession>A0AAD3RGT5</accession>
<feature type="region of interest" description="Disordered" evidence="6">
    <location>
        <begin position="203"/>
        <end position="255"/>
    </location>
</feature>
<feature type="compositionally biased region" description="Polar residues" evidence="6">
    <location>
        <begin position="129"/>
        <end position="146"/>
    </location>
</feature>
<feature type="compositionally biased region" description="Basic and acidic residues" evidence="6">
    <location>
        <begin position="382"/>
        <end position="401"/>
    </location>
</feature>
<reference evidence="8" key="1">
    <citation type="submission" date="2022-08" db="EMBL/GenBank/DDBJ databases">
        <title>Genome sequencing of akame (Lates japonicus).</title>
        <authorList>
            <person name="Hashiguchi Y."/>
            <person name="Takahashi H."/>
        </authorList>
    </citation>
    <scope>NUCLEOTIDE SEQUENCE</scope>
    <source>
        <strain evidence="8">Kochi</strain>
    </source>
</reference>
<dbReference type="GO" id="GO:0010506">
    <property type="term" value="P:regulation of autophagy"/>
    <property type="evidence" value="ECO:0007669"/>
    <property type="project" value="InterPro"/>
</dbReference>
<protein>
    <submittedName>
        <fullName evidence="8">Protein SOGA3-like isoform X5</fullName>
    </submittedName>
</protein>
<feature type="coiled-coil region" evidence="5">
    <location>
        <begin position="424"/>
        <end position="451"/>
    </location>
</feature>
<sequence length="895" mass="99026">MMNPSSADSPRQPDNSSRKQQRSSSPAGLKDSGSKATQKGSNSSKLITSKQGGGGGGGGGGGRSSRGHSPVSTGRERQAGGAPATRGAAAVQAAGAESPTLSRPAAAAAADRGGIQTPEDSPRLAVDASSPSRTDTNRVVSDQPCASKSPKLRSKNPRGGEAVAATSGNKKSSKGTVGCGPGFWKEGCLQSELIQFHLNKSLGKKGTKMQTKSASPPASEPELSPEPDSPQPAPQPDQRLQEEIERLEDENEDLKNEIEEMRAEMDEMRDTFYEEDACQLQDMRRELERANKNCRILQYRLKKAERKRLRFAESGQVDGELLRSLEQDLKVAKDVSVRLHHELENVEEKRTKTEEENEKLRQQLIEVEVTKQALQNELEKAKELSLKRKGSKDGQKAERKTPQTPAEEENEDLKCQLAFIKEEAILMRKKMAKIDKEKDRLEQELQKYRSFYGDVDSPLPKGEAGGPPTTRESELKLRLRLVEEEANILGRKIVELEVENRGLKAELDDMREDSMAAAGVDSSGSGGQQCREQNEALSELRQQLQLVEDEAELLRRNLADVEEENKKVTSELNKLKYKAGSHEAGSRHGGGGADPAKVEALQEELKAARLQINELSGKVMQLQYENRVLLSNMQRYDLASHLGIRGSPRDSDAESDGGRDDDTPSASASSPRLLPPHRKREGPIGGESDSDEVRNIRCLTPTRSLYSPVDSRFLSRSLKDRQQMIDIRIEAERLGRTIDRLIADTSTIIAEARVYVTNGELFARLDEDEEGGRIREHELLYRINAQMKAFRKELQSFIDRLDVPKQEDKQAEEPLSLRIVAYDDSVQGERQDTLSPEISIYGLVRSVRSRRLCEPRGDFCPECCCVADGGFGRVRIIGAFINLTPPVTENLFKAC</sequence>
<evidence type="ECO:0000256" key="6">
    <source>
        <dbReference type="SAM" id="MobiDB-lite"/>
    </source>
</evidence>
<evidence type="ECO:0000259" key="7">
    <source>
        <dbReference type="Pfam" id="PF11365"/>
    </source>
</evidence>
<dbReference type="Proteomes" id="UP001279410">
    <property type="component" value="Unassembled WGS sequence"/>
</dbReference>
<evidence type="ECO:0000256" key="4">
    <source>
        <dbReference type="ARBA" id="ARBA00023136"/>
    </source>
</evidence>
<name>A0AAD3RGT5_LATJO</name>
<comment type="caution">
    <text evidence="8">The sequence shown here is derived from an EMBL/GenBank/DDBJ whole genome shotgun (WGS) entry which is preliminary data.</text>
</comment>
<feature type="region of interest" description="Disordered" evidence="6">
    <location>
        <begin position="382"/>
        <end position="411"/>
    </location>
</feature>
<evidence type="ECO:0000313" key="8">
    <source>
        <dbReference type="EMBL" id="GLD67485.1"/>
    </source>
</evidence>
<dbReference type="GO" id="GO:0005615">
    <property type="term" value="C:extracellular space"/>
    <property type="evidence" value="ECO:0007669"/>
    <property type="project" value="InterPro"/>
</dbReference>
<dbReference type="PANTHER" id="PTHR15742:SF2">
    <property type="entry name" value="PROTEIN SOGA3"/>
    <property type="match status" value="1"/>
</dbReference>
<feature type="compositionally biased region" description="Polar residues" evidence="6">
    <location>
        <begin position="1"/>
        <end position="15"/>
    </location>
</feature>
<feature type="region of interest" description="Disordered" evidence="6">
    <location>
        <begin position="643"/>
        <end position="693"/>
    </location>
</feature>
<feature type="compositionally biased region" description="Basic and acidic residues" evidence="6">
    <location>
        <begin position="647"/>
        <end position="662"/>
    </location>
</feature>
<feature type="region of interest" description="Disordered" evidence="6">
    <location>
        <begin position="452"/>
        <end position="472"/>
    </location>
</feature>
<evidence type="ECO:0000256" key="2">
    <source>
        <dbReference type="ARBA" id="ARBA00022553"/>
    </source>
</evidence>
<feature type="compositionally biased region" description="Gly residues" evidence="6">
    <location>
        <begin position="51"/>
        <end position="64"/>
    </location>
</feature>
<dbReference type="EMBL" id="BRZM01000112">
    <property type="protein sequence ID" value="GLD67485.1"/>
    <property type="molecule type" value="Genomic_DNA"/>
</dbReference>
<proteinExistence type="predicted"/>
<comment type="subcellular location">
    <subcellularLocation>
        <location evidence="1">Membrane</location>
    </subcellularLocation>
</comment>
<keyword evidence="2" id="KW-0597">Phosphoprotein</keyword>
<evidence type="ECO:0000256" key="1">
    <source>
        <dbReference type="ARBA" id="ARBA00004370"/>
    </source>
</evidence>
<feature type="compositionally biased region" description="Polar residues" evidence="6">
    <location>
        <begin position="34"/>
        <end position="50"/>
    </location>
</feature>
<dbReference type="AlphaFoldDB" id="A0AAD3RGT5"/>
<gene>
    <name evidence="8" type="ORF">AKAME5_001882900</name>
</gene>
<feature type="compositionally biased region" description="Low complexity" evidence="6">
    <location>
        <begin position="213"/>
        <end position="222"/>
    </location>
</feature>
<feature type="domain" description="SOGA coiled-coil" evidence="7">
    <location>
        <begin position="410"/>
        <end position="503"/>
    </location>
</feature>
<organism evidence="8 9">
    <name type="scientific">Lates japonicus</name>
    <name type="common">Japanese lates</name>
    <dbReference type="NCBI Taxonomy" id="270547"/>
    <lineage>
        <taxon>Eukaryota</taxon>
        <taxon>Metazoa</taxon>
        <taxon>Chordata</taxon>
        <taxon>Craniata</taxon>
        <taxon>Vertebrata</taxon>
        <taxon>Euteleostomi</taxon>
        <taxon>Actinopterygii</taxon>
        <taxon>Neopterygii</taxon>
        <taxon>Teleostei</taxon>
        <taxon>Neoteleostei</taxon>
        <taxon>Acanthomorphata</taxon>
        <taxon>Carangaria</taxon>
        <taxon>Carangaria incertae sedis</taxon>
        <taxon>Centropomidae</taxon>
        <taxon>Lates</taxon>
    </lineage>
</organism>
<keyword evidence="9" id="KW-1185">Reference proteome</keyword>
<feature type="coiled-coil region" evidence="5">
    <location>
        <begin position="479"/>
        <end position="625"/>
    </location>
</feature>
<dbReference type="GO" id="GO:0016020">
    <property type="term" value="C:membrane"/>
    <property type="evidence" value="ECO:0007669"/>
    <property type="project" value="UniProtKB-SubCell"/>
</dbReference>
<feature type="compositionally biased region" description="Low complexity" evidence="6">
    <location>
        <begin position="79"/>
        <end position="96"/>
    </location>
</feature>
<dbReference type="InterPro" id="IPR027881">
    <property type="entry name" value="SOGA_CC"/>
</dbReference>
<keyword evidence="3 5" id="KW-0175">Coiled coil</keyword>
<feature type="region of interest" description="Disordered" evidence="6">
    <location>
        <begin position="1"/>
        <end position="181"/>
    </location>
</feature>
<dbReference type="InterPro" id="IPR049885">
    <property type="entry name" value="MTCL1-3"/>
</dbReference>
<dbReference type="PANTHER" id="PTHR15742">
    <property type="entry name" value="GIRDIN"/>
    <property type="match status" value="1"/>
</dbReference>
<evidence type="ECO:0000313" key="9">
    <source>
        <dbReference type="Proteomes" id="UP001279410"/>
    </source>
</evidence>
<keyword evidence="4" id="KW-0472">Membrane</keyword>